<dbReference type="SUPFAM" id="SSF51735">
    <property type="entry name" value="NAD(P)-binding Rossmann-fold domains"/>
    <property type="match status" value="1"/>
</dbReference>
<dbReference type="InterPro" id="IPR052515">
    <property type="entry name" value="Gfo/Idh/MocA_Oxidoreductase"/>
</dbReference>
<comment type="caution">
    <text evidence="3">The sequence shown here is derived from an EMBL/GenBank/DDBJ whole genome shotgun (WGS) entry which is preliminary data.</text>
</comment>
<name>A0A2G6K9V0_9BACT</name>
<feature type="domain" description="GFO/IDH/MocA-like oxidoreductase" evidence="2">
    <location>
        <begin position="138"/>
        <end position="262"/>
    </location>
</feature>
<dbReference type="Pfam" id="PF01408">
    <property type="entry name" value="GFO_IDH_MocA"/>
    <property type="match status" value="1"/>
</dbReference>
<dbReference type="EMBL" id="PDSK01000114">
    <property type="protein sequence ID" value="PIE32415.1"/>
    <property type="molecule type" value="Genomic_DNA"/>
</dbReference>
<dbReference type="Proteomes" id="UP000230821">
    <property type="component" value="Unassembled WGS sequence"/>
</dbReference>
<reference evidence="3 4" key="1">
    <citation type="submission" date="2017-10" db="EMBL/GenBank/DDBJ databases">
        <title>Novel microbial diversity and functional potential in the marine mammal oral microbiome.</title>
        <authorList>
            <person name="Dudek N.K."/>
            <person name="Sun C.L."/>
            <person name="Burstein D."/>
            <person name="Kantor R.S."/>
            <person name="Aliaga Goltsman D.S."/>
            <person name="Bik E.M."/>
            <person name="Thomas B.C."/>
            <person name="Banfield J.F."/>
            <person name="Relman D.A."/>
        </authorList>
    </citation>
    <scope>NUCLEOTIDE SEQUENCE [LARGE SCALE GENOMIC DNA]</scope>
    <source>
        <strain evidence="3">DOLJORAL78_47_16</strain>
    </source>
</reference>
<sequence>MNAQKTMKLAVIGLGVMGRQHTKDIHALDNAELVAVCDVNKAAADELVTEYGVKAYYDYQSLFRQVELDGVIIATPHYDHTPISIQAFQRGIHVLVEKPISVHAKDATHMITAYKEAQKQYPNLVFAAMFMQRTYGYWKKIKSMIDEGELGKLVRTTWIATNWFRSQTYYDNGGWRATWKGEGGGVLLNQCPHNLDLYQWFVGMPKRVTGFASIGKYHNIEVEDEVTAYFEYENGMVGHFMTTTAESPGTNRLEIVGEHGKLVFEDEKLTFYKNDMSMLEKIETATSMFDKTEHEVLEISYDHHGDPGHKFVIENFINAVLQGEELIAPATEGLNSVMLGNAILLSSFRKKTVDIPIDEDAYEKKLQEQIANSEFQKIERTIDANEVNIEDSFN</sequence>
<evidence type="ECO:0000259" key="2">
    <source>
        <dbReference type="Pfam" id="PF22725"/>
    </source>
</evidence>
<dbReference type="Pfam" id="PF22725">
    <property type="entry name" value="GFO_IDH_MocA_C3"/>
    <property type="match status" value="1"/>
</dbReference>
<organism evidence="3 4">
    <name type="scientific">candidate division KSB3 bacterium</name>
    <dbReference type="NCBI Taxonomy" id="2044937"/>
    <lineage>
        <taxon>Bacteria</taxon>
        <taxon>candidate division KSB3</taxon>
    </lineage>
</organism>
<evidence type="ECO:0000313" key="3">
    <source>
        <dbReference type="EMBL" id="PIE32415.1"/>
    </source>
</evidence>
<accession>A0A2G6K9V0</accession>
<dbReference type="InterPro" id="IPR055170">
    <property type="entry name" value="GFO_IDH_MocA-like_dom"/>
</dbReference>
<dbReference type="InterPro" id="IPR036291">
    <property type="entry name" value="NAD(P)-bd_dom_sf"/>
</dbReference>
<feature type="domain" description="Gfo/Idh/MocA-like oxidoreductase N-terminal" evidence="1">
    <location>
        <begin position="8"/>
        <end position="121"/>
    </location>
</feature>
<evidence type="ECO:0000259" key="1">
    <source>
        <dbReference type="Pfam" id="PF01408"/>
    </source>
</evidence>
<protein>
    <submittedName>
        <fullName evidence="3">Oxidoreductase</fullName>
    </submittedName>
</protein>
<dbReference type="Gene3D" id="3.40.50.720">
    <property type="entry name" value="NAD(P)-binding Rossmann-like Domain"/>
    <property type="match status" value="1"/>
</dbReference>
<dbReference type="InterPro" id="IPR000683">
    <property type="entry name" value="Gfo/Idh/MocA-like_OxRdtase_N"/>
</dbReference>
<dbReference type="GO" id="GO:0000166">
    <property type="term" value="F:nucleotide binding"/>
    <property type="evidence" value="ECO:0007669"/>
    <property type="project" value="InterPro"/>
</dbReference>
<proteinExistence type="predicted"/>
<dbReference type="PANTHER" id="PTHR43249:SF1">
    <property type="entry name" value="D-GLUCOSIDE 3-DEHYDROGENASE"/>
    <property type="match status" value="1"/>
</dbReference>
<dbReference type="AlphaFoldDB" id="A0A2G6K9V0"/>
<dbReference type="SUPFAM" id="SSF55347">
    <property type="entry name" value="Glyceraldehyde-3-phosphate dehydrogenase-like, C-terminal domain"/>
    <property type="match status" value="1"/>
</dbReference>
<dbReference type="Gene3D" id="3.30.360.10">
    <property type="entry name" value="Dihydrodipicolinate Reductase, domain 2"/>
    <property type="match status" value="1"/>
</dbReference>
<evidence type="ECO:0000313" key="4">
    <source>
        <dbReference type="Proteomes" id="UP000230821"/>
    </source>
</evidence>
<gene>
    <name evidence="3" type="ORF">CSA56_15510</name>
</gene>
<dbReference type="PANTHER" id="PTHR43249">
    <property type="entry name" value="UDP-N-ACETYL-2-AMINO-2-DEOXY-D-GLUCURONATE OXIDASE"/>
    <property type="match status" value="1"/>
</dbReference>